<evidence type="ECO:0000313" key="1">
    <source>
        <dbReference type="EMBL" id="MDE5418461.1"/>
    </source>
</evidence>
<comment type="caution">
    <text evidence="1">The sequence shown here is derived from an EMBL/GenBank/DDBJ whole genome shotgun (WGS) entry which is preliminary data.</text>
</comment>
<gene>
    <name evidence="1" type="ORF">L3049_10615</name>
</gene>
<evidence type="ECO:0000313" key="2">
    <source>
        <dbReference type="Proteomes" id="UP001528920"/>
    </source>
</evidence>
<proteinExistence type="predicted"/>
<accession>A0ABT5VSQ5</accession>
<dbReference type="EMBL" id="JAKJSC010000001">
    <property type="protein sequence ID" value="MDE5418461.1"/>
    <property type="molecule type" value="Genomic_DNA"/>
</dbReference>
<organism evidence="1 2">
    <name type="scientific">Paralabilibaculum antarcticum</name>
    <dbReference type="NCBI Taxonomy" id="2912572"/>
    <lineage>
        <taxon>Bacteria</taxon>
        <taxon>Pseudomonadati</taxon>
        <taxon>Bacteroidota</taxon>
        <taxon>Bacteroidia</taxon>
        <taxon>Marinilabiliales</taxon>
        <taxon>Marinifilaceae</taxon>
        <taxon>Paralabilibaculum</taxon>
    </lineage>
</organism>
<name>A0ABT5VSQ5_9BACT</name>
<dbReference type="RefSeq" id="WP_275109786.1">
    <property type="nucleotide sequence ID" value="NZ_JAKJSC010000001.1"/>
</dbReference>
<keyword evidence="2" id="KW-1185">Reference proteome</keyword>
<sequence length="312" mass="37532">MVKNNKHQNIYNSFKNHKKTEGYELKGIYEIFYPFWQCKQSIVVEKDAELDKLSKILLELIKAGINSHSEICSFLGINEDDFVTMQFHYLIKNELITENNSSYKIELKGLEFLKKKRKIQNTETVEFEYFYDDLSMELLDIIDYKYLYNDLSKEYFNPDTPIDKNISKNKKKHFSGYQVIQTNKLKKNNNKSLPKNHLQYKNRPILSKIKQSDFAEFFNRQKKNMTFYDYDNTTIKTYERSIQFLLLEFINDENQIDIELRQFKSSVREFNGYVLEDKLSKETNKYIKKNEDFIKELRSSFDNRVNNFKVNS</sequence>
<dbReference type="Proteomes" id="UP001528920">
    <property type="component" value="Unassembled WGS sequence"/>
</dbReference>
<reference evidence="1 2" key="1">
    <citation type="submission" date="2022-01" db="EMBL/GenBank/DDBJ databases">
        <title>Labilibaculum sp. nov, a marine bacterium isolated from Antarctica.</title>
        <authorList>
            <person name="Dai W."/>
        </authorList>
    </citation>
    <scope>NUCLEOTIDE SEQUENCE [LARGE SCALE GENOMIC DNA]</scope>
    <source>
        <strain evidence="1 2">DW002</strain>
    </source>
</reference>
<protein>
    <submittedName>
        <fullName evidence="1">Uncharacterized protein</fullName>
    </submittedName>
</protein>